<dbReference type="OMA" id="GWKDPTM"/>
<evidence type="ECO:0000256" key="2">
    <source>
        <dbReference type="ARBA" id="ARBA00022692"/>
    </source>
</evidence>
<keyword evidence="4 5" id="KW-0472">Membrane</keyword>
<dbReference type="Proteomes" id="UP000039865">
    <property type="component" value="Unassembled WGS sequence"/>
</dbReference>
<dbReference type="EMBL" id="CCKQ01011192">
    <property type="protein sequence ID" value="CDW82730.1"/>
    <property type="molecule type" value="Genomic_DNA"/>
</dbReference>
<evidence type="ECO:0000256" key="5">
    <source>
        <dbReference type="SAM" id="Phobius"/>
    </source>
</evidence>
<reference evidence="6 7" key="1">
    <citation type="submission" date="2014-06" db="EMBL/GenBank/DDBJ databases">
        <authorList>
            <person name="Swart Estienne"/>
        </authorList>
    </citation>
    <scope>NUCLEOTIDE SEQUENCE [LARGE SCALE GENOMIC DNA]</scope>
    <source>
        <strain evidence="6 7">130c</strain>
    </source>
</reference>
<accession>A0A078AK18</accession>
<comment type="subcellular location">
    <subcellularLocation>
        <location evidence="1">Membrane</location>
        <topology evidence="1">Multi-pass membrane protein</topology>
    </subcellularLocation>
</comment>
<evidence type="ECO:0008006" key="8">
    <source>
        <dbReference type="Google" id="ProtNLM"/>
    </source>
</evidence>
<dbReference type="OrthoDB" id="417037at2759"/>
<dbReference type="InParanoid" id="A0A078AK18"/>
<dbReference type="InterPro" id="IPR050186">
    <property type="entry name" value="TPT_transporter"/>
</dbReference>
<feature type="transmembrane region" description="Helical" evidence="5">
    <location>
        <begin position="251"/>
        <end position="281"/>
    </location>
</feature>
<feature type="transmembrane region" description="Helical" evidence="5">
    <location>
        <begin position="52"/>
        <end position="74"/>
    </location>
</feature>
<gene>
    <name evidence="6" type="primary">Contig13548.g14457</name>
    <name evidence="6" type="ORF">STYLEM_11764</name>
</gene>
<feature type="transmembrane region" description="Helical" evidence="5">
    <location>
        <begin position="306"/>
        <end position="326"/>
    </location>
</feature>
<keyword evidence="2 5" id="KW-0812">Transmembrane</keyword>
<feature type="transmembrane region" description="Helical" evidence="5">
    <location>
        <begin position="109"/>
        <end position="132"/>
    </location>
</feature>
<evidence type="ECO:0000313" key="7">
    <source>
        <dbReference type="Proteomes" id="UP000039865"/>
    </source>
</evidence>
<feature type="transmembrane region" description="Helical" evidence="5">
    <location>
        <begin position="212"/>
        <end position="230"/>
    </location>
</feature>
<dbReference type="GO" id="GO:0016020">
    <property type="term" value="C:membrane"/>
    <property type="evidence" value="ECO:0007669"/>
    <property type="project" value="UniProtKB-SubCell"/>
</dbReference>
<dbReference type="AlphaFoldDB" id="A0A078AK18"/>
<keyword evidence="7" id="KW-1185">Reference proteome</keyword>
<name>A0A078AK18_STYLE</name>
<proteinExistence type="predicted"/>
<evidence type="ECO:0000313" key="6">
    <source>
        <dbReference type="EMBL" id="CDW82730.1"/>
    </source>
</evidence>
<keyword evidence="3 5" id="KW-1133">Transmembrane helix</keyword>
<feature type="transmembrane region" description="Helical" evidence="5">
    <location>
        <begin position="20"/>
        <end position="40"/>
    </location>
</feature>
<evidence type="ECO:0000256" key="1">
    <source>
        <dbReference type="ARBA" id="ARBA00004141"/>
    </source>
</evidence>
<dbReference type="PANTHER" id="PTHR11132">
    <property type="entry name" value="SOLUTE CARRIER FAMILY 35"/>
    <property type="match status" value="1"/>
</dbReference>
<dbReference type="FunCoup" id="A0A078AK18">
    <property type="interactions" value="42"/>
</dbReference>
<sequence>MQNSKQPASTVPSEKKEYSMFIKLFACFLYAASSSSLTFLNKSIYSKFGFQSPINLLFTQCLCNVIICFSMMMYKQFNPEAFKLLEKFGMKIPPFNECMTKVSIGVRMGIFNLTTVMFGLFAVKLVSIPLFLTFRRCTIITTAFMGFLINGQVPDRNLSLCLLFTGIGALWENLNSQLLGYFLVFMNNFSQSGYNVYVSKVNSQKKVLPFEINFYFALCGLPLSFAYMLQSGDITMFTDTMSKLDQVAQNYFILYVFLSSIMGIVITVSVLMTVTVVSPIATNVTGNLKDVLLTYVGFIFFDDQSLTQMMLIGLTLSFMGSMIYVADSYNKQNQAKAKSN</sequence>
<evidence type="ECO:0000256" key="4">
    <source>
        <dbReference type="ARBA" id="ARBA00023136"/>
    </source>
</evidence>
<evidence type="ECO:0000256" key="3">
    <source>
        <dbReference type="ARBA" id="ARBA00022989"/>
    </source>
</evidence>
<protein>
    <recommendedName>
        <fullName evidence="8">Sugar phosphate transporter domain-containing protein</fullName>
    </recommendedName>
</protein>
<organism evidence="6 7">
    <name type="scientific">Stylonychia lemnae</name>
    <name type="common">Ciliate</name>
    <dbReference type="NCBI Taxonomy" id="5949"/>
    <lineage>
        <taxon>Eukaryota</taxon>
        <taxon>Sar</taxon>
        <taxon>Alveolata</taxon>
        <taxon>Ciliophora</taxon>
        <taxon>Intramacronucleata</taxon>
        <taxon>Spirotrichea</taxon>
        <taxon>Stichotrichia</taxon>
        <taxon>Sporadotrichida</taxon>
        <taxon>Oxytrichidae</taxon>
        <taxon>Stylonychinae</taxon>
        <taxon>Stylonychia</taxon>
    </lineage>
</organism>